<protein>
    <submittedName>
        <fullName evidence="1">DUF6300 family protein</fullName>
    </submittedName>
</protein>
<reference evidence="1" key="1">
    <citation type="submission" date="2023-01" db="EMBL/GenBank/DDBJ databases">
        <title>The diversity of Class Acidimicrobiia in South China Sea sediment environments and the proposal of Iamia marina sp. nov., a novel species of the genus Iamia.</title>
        <authorList>
            <person name="He Y."/>
            <person name="Tian X."/>
        </authorList>
    </citation>
    <scope>NUCLEOTIDE SEQUENCE</scope>
    <source>
        <strain evidence="1">DSM 19957</strain>
    </source>
</reference>
<evidence type="ECO:0000313" key="1">
    <source>
        <dbReference type="EMBL" id="WCO66226.1"/>
    </source>
</evidence>
<proteinExistence type="predicted"/>
<gene>
    <name evidence="1" type="ORF">PO878_17120</name>
</gene>
<dbReference type="RefSeq" id="WP_272735750.1">
    <property type="nucleotide sequence ID" value="NZ_CP116942.1"/>
</dbReference>
<keyword evidence="2" id="KW-1185">Reference proteome</keyword>
<dbReference type="InterPro" id="IPR046267">
    <property type="entry name" value="DUF6300"/>
</dbReference>
<name>A0AAE9Y636_9ACTN</name>
<dbReference type="KEGG" id="ima:PO878_17120"/>
<evidence type="ECO:0000313" key="2">
    <source>
        <dbReference type="Proteomes" id="UP001216390"/>
    </source>
</evidence>
<sequence>MADELVCPRCRSDDHLSGTRQGEVIRITCSACDLTWDRDPSPRCPACGGEAMVSVPEAVWEKARGTQLSIVSIRVVSLCESCDADRLEVWWLSGTPLPPADNPAEGMR</sequence>
<accession>A0AAE9Y636</accession>
<dbReference type="Proteomes" id="UP001216390">
    <property type="component" value="Chromosome"/>
</dbReference>
<dbReference type="AlphaFoldDB" id="A0AAE9Y636"/>
<dbReference type="EMBL" id="CP116942">
    <property type="protein sequence ID" value="WCO66226.1"/>
    <property type="molecule type" value="Genomic_DNA"/>
</dbReference>
<dbReference type="Pfam" id="PF19817">
    <property type="entry name" value="DUF6300"/>
    <property type="match status" value="1"/>
</dbReference>
<organism evidence="1 2">
    <name type="scientific">Iamia majanohamensis</name>
    <dbReference type="NCBI Taxonomy" id="467976"/>
    <lineage>
        <taxon>Bacteria</taxon>
        <taxon>Bacillati</taxon>
        <taxon>Actinomycetota</taxon>
        <taxon>Acidimicrobiia</taxon>
        <taxon>Acidimicrobiales</taxon>
        <taxon>Iamiaceae</taxon>
        <taxon>Iamia</taxon>
    </lineage>
</organism>